<dbReference type="Proteomes" id="UP000054217">
    <property type="component" value="Unassembled WGS sequence"/>
</dbReference>
<evidence type="ECO:0000313" key="1">
    <source>
        <dbReference type="EMBL" id="KIN94603.1"/>
    </source>
</evidence>
<dbReference type="AlphaFoldDB" id="A0A0C3NGJ7"/>
<accession>A0A0C3NGJ7</accession>
<reference evidence="2" key="2">
    <citation type="submission" date="2015-01" db="EMBL/GenBank/DDBJ databases">
        <title>Evolutionary Origins and Diversification of the Mycorrhizal Mutualists.</title>
        <authorList>
            <consortium name="DOE Joint Genome Institute"/>
            <consortium name="Mycorrhizal Genomics Consortium"/>
            <person name="Kohler A."/>
            <person name="Kuo A."/>
            <person name="Nagy L.G."/>
            <person name="Floudas D."/>
            <person name="Copeland A."/>
            <person name="Barry K.W."/>
            <person name="Cichocki N."/>
            <person name="Veneault-Fourrey C."/>
            <person name="LaButti K."/>
            <person name="Lindquist E.A."/>
            <person name="Lipzen A."/>
            <person name="Lundell T."/>
            <person name="Morin E."/>
            <person name="Murat C."/>
            <person name="Riley R."/>
            <person name="Ohm R."/>
            <person name="Sun H."/>
            <person name="Tunlid A."/>
            <person name="Henrissat B."/>
            <person name="Grigoriev I.V."/>
            <person name="Hibbett D.S."/>
            <person name="Martin F."/>
        </authorList>
    </citation>
    <scope>NUCLEOTIDE SEQUENCE [LARGE SCALE GENOMIC DNA]</scope>
    <source>
        <strain evidence="2">Marx 270</strain>
    </source>
</reference>
<reference evidence="1 2" key="1">
    <citation type="submission" date="2014-04" db="EMBL/GenBank/DDBJ databases">
        <authorList>
            <consortium name="DOE Joint Genome Institute"/>
            <person name="Kuo A."/>
            <person name="Kohler A."/>
            <person name="Costa M.D."/>
            <person name="Nagy L.G."/>
            <person name="Floudas D."/>
            <person name="Copeland A."/>
            <person name="Barry K.W."/>
            <person name="Cichocki N."/>
            <person name="Veneault-Fourrey C."/>
            <person name="LaButti K."/>
            <person name="Lindquist E.A."/>
            <person name="Lipzen A."/>
            <person name="Lundell T."/>
            <person name="Morin E."/>
            <person name="Murat C."/>
            <person name="Sun H."/>
            <person name="Tunlid A."/>
            <person name="Henrissat B."/>
            <person name="Grigoriev I.V."/>
            <person name="Hibbett D.S."/>
            <person name="Martin F."/>
            <person name="Nordberg H.P."/>
            <person name="Cantor M.N."/>
            <person name="Hua S.X."/>
        </authorList>
    </citation>
    <scope>NUCLEOTIDE SEQUENCE [LARGE SCALE GENOMIC DNA]</scope>
    <source>
        <strain evidence="1 2">Marx 270</strain>
    </source>
</reference>
<gene>
    <name evidence="1" type="ORF">M404DRAFT_374373</name>
</gene>
<dbReference type="InParanoid" id="A0A0C3NGJ7"/>
<dbReference type="EMBL" id="KN832092">
    <property type="protein sequence ID" value="KIN94603.1"/>
    <property type="molecule type" value="Genomic_DNA"/>
</dbReference>
<sequence length="75" mass="8468">MSYLLKCREIMCSALIAITQYPPQTTKKGDDNDSRLIMPFPKADRGAQYDRLIDVAIGDIQASNMYRKDPGRPFG</sequence>
<keyword evidence="2" id="KW-1185">Reference proteome</keyword>
<protein>
    <submittedName>
        <fullName evidence="1">Uncharacterized protein</fullName>
    </submittedName>
</protein>
<dbReference type="HOGENOM" id="CLU_2672062_0_0_1"/>
<name>A0A0C3NGJ7_PISTI</name>
<proteinExistence type="predicted"/>
<evidence type="ECO:0000313" key="2">
    <source>
        <dbReference type="Proteomes" id="UP000054217"/>
    </source>
</evidence>
<organism evidence="1 2">
    <name type="scientific">Pisolithus tinctorius Marx 270</name>
    <dbReference type="NCBI Taxonomy" id="870435"/>
    <lineage>
        <taxon>Eukaryota</taxon>
        <taxon>Fungi</taxon>
        <taxon>Dikarya</taxon>
        <taxon>Basidiomycota</taxon>
        <taxon>Agaricomycotina</taxon>
        <taxon>Agaricomycetes</taxon>
        <taxon>Agaricomycetidae</taxon>
        <taxon>Boletales</taxon>
        <taxon>Sclerodermatineae</taxon>
        <taxon>Pisolithaceae</taxon>
        <taxon>Pisolithus</taxon>
    </lineage>
</organism>